<feature type="region of interest" description="Disordered" evidence="14">
    <location>
        <begin position="30"/>
        <end position="161"/>
    </location>
</feature>
<feature type="compositionally biased region" description="Pro residues" evidence="14">
    <location>
        <begin position="131"/>
        <end position="146"/>
    </location>
</feature>
<evidence type="ECO:0000256" key="6">
    <source>
        <dbReference type="ARBA" id="ARBA00022692"/>
    </source>
</evidence>
<keyword evidence="5" id="KW-0813">Transport</keyword>
<evidence type="ECO:0000256" key="7">
    <source>
        <dbReference type="ARBA" id="ARBA00022824"/>
    </source>
</evidence>
<gene>
    <name evidence="16" type="primary">KDELR1</name>
</gene>
<dbReference type="GO" id="GO:0000139">
    <property type="term" value="C:Golgi membrane"/>
    <property type="evidence" value="ECO:0007669"/>
    <property type="project" value="UniProtKB-SubCell"/>
</dbReference>
<evidence type="ECO:0000313" key="16">
    <source>
        <dbReference type="Ensembl" id="ENSLCNP00005027693.1"/>
    </source>
</evidence>
<organism evidence="16 17">
    <name type="scientific">Lynx canadensis</name>
    <name type="common">Canada lynx</name>
    <name type="synonym">Felis canadensis</name>
    <dbReference type="NCBI Taxonomy" id="61383"/>
    <lineage>
        <taxon>Eukaryota</taxon>
        <taxon>Metazoa</taxon>
        <taxon>Chordata</taxon>
        <taxon>Craniata</taxon>
        <taxon>Vertebrata</taxon>
        <taxon>Euteleostomi</taxon>
        <taxon>Mammalia</taxon>
        <taxon>Eutheria</taxon>
        <taxon>Laurasiatheria</taxon>
        <taxon>Carnivora</taxon>
        <taxon>Feliformia</taxon>
        <taxon>Felidae</taxon>
        <taxon>Felinae</taxon>
        <taxon>Lynx</taxon>
    </lineage>
</organism>
<dbReference type="GO" id="GO:0015031">
    <property type="term" value="P:protein transport"/>
    <property type="evidence" value="ECO:0007669"/>
    <property type="project" value="UniProtKB-KW"/>
</dbReference>
<keyword evidence="7" id="KW-0256">Endoplasmic reticulum</keyword>
<evidence type="ECO:0000256" key="5">
    <source>
        <dbReference type="ARBA" id="ARBA00022448"/>
    </source>
</evidence>
<evidence type="ECO:0000256" key="10">
    <source>
        <dbReference type="ARBA" id="ARBA00022989"/>
    </source>
</evidence>
<keyword evidence="6 15" id="KW-0812">Transmembrane</keyword>
<sequence length="286" mass="31651">QWQGLGGPAVILGEAQTAWRSRCRIRGLQIPGTPQIPSRQPWGVPLAPIPPAGRYGVGGAREPELRLRGRSLPPDSSPSRPPPSSQLLLGLQLRPRLPLPEPPPRSGAHRRASLPSPPWPSHPARTTAPGGRPPASLPPSCPALPDPPKHESLPIPGRPLPSPSHRFATAQNLEVSLLCRDFRESQVLFAVVFTARYLDLFTNYISLYNTCMKVVYIACSFTTVWMIYSKFKATYDGNHDTFRVEFLVVPTAILAFWSTMTLRLWRSSGPSPSTWSRWPSCRSCSW</sequence>
<evidence type="ECO:0000256" key="2">
    <source>
        <dbReference type="ARBA" id="ARBA00004477"/>
    </source>
</evidence>
<feature type="compositionally biased region" description="Low complexity" evidence="14">
    <location>
        <begin position="85"/>
        <end position="96"/>
    </location>
</feature>
<feature type="transmembrane region" description="Helical" evidence="15">
    <location>
        <begin position="246"/>
        <end position="265"/>
    </location>
</feature>
<dbReference type="Proteomes" id="UP000472241">
    <property type="component" value="Unplaced"/>
</dbReference>
<comment type="subcellular location">
    <subcellularLocation>
        <location evidence="1">Cytoplasmic vesicle</location>
        <location evidence="1">COPI-coated vesicle membrane</location>
        <topology evidence="1">Multi-pass membrane protein</topology>
    </subcellularLocation>
    <subcellularLocation>
        <location evidence="2">Endoplasmic reticulum membrane</location>
        <topology evidence="2">Multi-pass membrane protein</topology>
    </subcellularLocation>
    <subcellularLocation>
        <location evidence="3">Golgi apparatus membrane</location>
        <topology evidence="3">Multi-pass membrane protein</topology>
    </subcellularLocation>
</comment>
<proteinExistence type="inferred from homology"/>
<dbReference type="Ensembl" id="ENSLCNT00005030932.1">
    <property type="protein sequence ID" value="ENSLCNP00005027693.1"/>
    <property type="gene ID" value="ENSLCNG00005018030.1"/>
</dbReference>
<dbReference type="AlphaFoldDB" id="A0A667HLS1"/>
<keyword evidence="17" id="KW-1185">Reference proteome</keyword>
<evidence type="ECO:0000256" key="15">
    <source>
        <dbReference type="SAM" id="Phobius"/>
    </source>
</evidence>
<protein>
    <submittedName>
        <fullName evidence="16">Uncharacterized protein</fullName>
    </submittedName>
</protein>
<evidence type="ECO:0000256" key="12">
    <source>
        <dbReference type="ARBA" id="ARBA00023170"/>
    </source>
</evidence>
<dbReference type="InterPro" id="IPR000133">
    <property type="entry name" value="ER_ret_rcpt"/>
</dbReference>
<feature type="transmembrane region" description="Helical" evidence="15">
    <location>
        <begin position="214"/>
        <end position="231"/>
    </location>
</feature>
<feature type="compositionally biased region" description="Pro residues" evidence="14">
    <location>
        <begin position="75"/>
        <end position="84"/>
    </location>
</feature>
<keyword evidence="9" id="KW-0653">Protein transport</keyword>
<reference evidence="16" key="1">
    <citation type="submission" date="2025-08" db="UniProtKB">
        <authorList>
            <consortium name="Ensembl"/>
        </authorList>
    </citation>
    <scope>IDENTIFICATION</scope>
</reference>
<accession>A0A667HLS1</accession>
<dbReference type="GO" id="GO:0046923">
    <property type="term" value="F:ER retention sequence binding"/>
    <property type="evidence" value="ECO:0007669"/>
    <property type="project" value="InterPro"/>
</dbReference>
<evidence type="ECO:0000256" key="8">
    <source>
        <dbReference type="ARBA" id="ARBA00022892"/>
    </source>
</evidence>
<dbReference type="Pfam" id="PF00810">
    <property type="entry name" value="ER_lumen_recept"/>
    <property type="match status" value="1"/>
</dbReference>
<dbReference type="GO" id="GO:0030663">
    <property type="term" value="C:COPI-coated vesicle membrane"/>
    <property type="evidence" value="ECO:0007669"/>
    <property type="project" value="UniProtKB-SubCell"/>
</dbReference>
<dbReference type="GO" id="GO:0006621">
    <property type="term" value="P:protein retention in ER lumen"/>
    <property type="evidence" value="ECO:0007669"/>
    <property type="project" value="InterPro"/>
</dbReference>
<evidence type="ECO:0000256" key="1">
    <source>
        <dbReference type="ARBA" id="ARBA00004129"/>
    </source>
</evidence>
<keyword evidence="11 15" id="KW-0472">Membrane</keyword>
<keyword evidence="12" id="KW-0675">Receptor</keyword>
<evidence type="ECO:0000256" key="13">
    <source>
        <dbReference type="ARBA" id="ARBA00023329"/>
    </source>
</evidence>
<keyword evidence="10 15" id="KW-1133">Transmembrane helix</keyword>
<dbReference type="PRINTS" id="PR00660">
    <property type="entry name" value="ERLUMENR"/>
</dbReference>
<dbReference type="GO" id="GO:0005789">
    <property type="term" value="C:endoplasmic reticulum membrane"/>
    <property type="evidence" value="ECO:0007669"/>
    <property type="project" value="UniProtKB-SubCell"/>
</dbReference>
<evidence type="ECO:0000256" key="4">
    <source>
        <dbReference type="ARBA" id="ARBA00010120"/>
    </source>
</evidence>
<name>A0A667HLS1_LYNCA</name>
<evidence type="ECO:0000313" key="17">
    <source>
        <dbReference type="Proteomes" id="UP000472241"/>
    </source>
</evidence>
<dbReference type="GO" id="GO:0016192">
    <property type="term" value="P:vesicle-mediated transport"/>
    <property type="evidence" value="ECO:0007669"/>
    <property type="project" value="UniProtKB-KW"/>
</dbReference>
<comment type="similarity">
    <text evidence="4">Belongs to the ERD2 family.</text>
</comment>
<evidence type="ECO:0000256" key="14">
    <source>
        <dbReference type="SAM" id="MobiDB-lite"/>
    </source>
</evidence>
<reference evidence="16" key="2">
    <citation type="submission" date="2025-09" db="UniProtKB">
        <authorList>
            <consortium name="Ensembl"/>
        </authorList>
    </citation>
    <scope>IDENTIFICATION</scope>
</reference>
<dbReference type="PANTHER" id="PTHR10585">
    <property type="entry name" value="ER LUMEN PROTEIN RETAINING RECEPTOR"/>
    <property type="match status" value="1"/>
</dbReference>
<keyword evidence="13" id="KW-0968">Cytoplasmic vesicle</keyword>
<keyword evidence="8" id="KW-0931">ER-Golgi transport</keyword>
<evidence type="ECO:0000256" key="3">
    <source>
        <dbReference type="ARBA" id="ARBA00004653"/>
    </source>
</evidence>
<evidence type="ECO:0000256" key="11">
    <source>
        <dbReference type="ARBA" id="ARBA00023136"/>
    </source>
</evidence>
<evidence type="ECO:0000256" key="9">
    <source>
        <dbReference type="ARBA" id="ARBA00022927"/>
    </source>
</evidence>